<evidence type="ECO:0000256" key="1">
    <source>
        <dbReference type="SAM" id="MobiDB-lite"/>
    </source>
</evidence>
<sequence length="414" mass="45176">MSAVGGPLQGDGGRTAVDGPSDHGAPAVDGSRHGAAALVAGPLRGRVVDARSDEAARAWATLSALRGGLPVMRDRAWTDAWARTYGDVTRPAYVLVEDAAGTLQGGALIASSRRWFGPVPIRTLWIGTANTPRGQEVCSEFSPVLAHPGREAEVVRAVRATARRARRWDQIRIDGVPEDDVAAHVAGWPAERVRRRADPAPRFRLDRLAPGAEVATGLSGGPRRRARTSLRALAAAGRVETEWATSPDDVGDVLEDLMRLHQARWTRDGHPGLFGDGRFAAMHRGLLPTLAAQGRAVLFRLRLDGETVGCLYLLVDGDRLAFYQSGFADLGDNRLRPGLVTHLHCMAEARDRGYAVYDFLAGDARYKRELSDERLTTTRIELRRPRVRLALFDVAHRGREWVRVAREAARRGDA</sequence>
<gene>
    <name evidence="3" type="ORF">UFOPK3564_03321</name>
</gene>
<dbReference type="EMBL" id="CAFBMK010000308">
    <property type="protein sequence ID" value="CAB4947683.1"/>
    <property type="molecule type" value="Genomic_DNA"/>
</dbReference>
<feature type="domain" description="BioF2-like acetyltransferase" evidence="2">
    <location>
        <begin position="223"/>
        <end position="368"/>
    </location>
</feature>
<feature type="region of interest" description="Disordered" evidence="1">
    <location>
        <begin position="1"/>
        <end position="31"/>
    </location>
</feature>
<dbReference type="InterPro" id="IPR016181">
    <property type="entry name" value="Acyl_CoA_acyltransferase"/>
</dbReference>
<organism evidence="3">
    <name type="scientific">freshwater metagenome</name>
    <dbReference type="NCBI Taxonomy" id="449393"/>
    <lineage>
        <taxon>unclassified sequences</taxon>
        <taxon>metagenomes</taxon>
        <taxon>ecological metagenomes</taxon>
    </lineage>
</organism>
<dbReference type="Gene3D" id="3.40.630.30">
    <property type="match status" value="1"/>
</dbReference>
<accession>A0A6J7JXP1</accession>
<dbReference type="SUPFAM" id="SSF55729">
    <property type="entry name" value="Acyl-CoA N-acyltransferases (Nat)"/>
    <property type="match status" value="1"/>
</dbReference>
<protein>
    <submittedName>
        <fullName evidence="3">Unannotated protein</fullName>
    </submittedName>
</protein>
<name>A0A6J7JXP1_9ZZZZ</name>
<dbReference type="InterPro" id="IPR038740">
    <property type="entry name" value="BioF2-like_GNAT_dom"/>
</dbReference>
<reference evidence="3" key="1">
    <citation type="submission" date="2020-05" db="EMBL/GenBank/DDBJ databases">
        <authorList>
            <person name="Chiriac C."/>
            <person name="Salcher M."/>
            <person name="Ghai R."/>
            <person name="Kavagutti S V."/>
        </authorList>
    </citation>
    <scope>NUCLEOTIDE SEQUENCE</scope>
</reference>
<evidence type="ECO:0000259" key="2">
    <source>
        <dbReference type="Pfam" id="PF13480"/>
    </source>
</evidence>
<evidence type="ECO:0000313" key="3">
    <source>
        <dbReference type="EMBL" id="CAB4947683.1"/>
    </source>
</evidence>
<dbReference type="AlphaFoldDB" id="A0A6J7JXP1"/>
<proteinExistence type="predicted"/>
<dbReference type="Pfam" id="PF13480">
    <property type="entry name" value="Acetyltransf_6"/>
    <property type="match status" value="1"/>
</dbReference>